<accession>A0A8J3YLV6</accession>
<keyword evidence="2" id="KW-1185">Reference proteome</keyword>
<dbReference type="AlphaFoldDB" id="A0A8J3YLV6"/>
<name>A0A8J3YLV6_9ACTN</name>
<protein>
    <submittedName>
        <fullName evidence="1">Uncharacterized protein</fullName>
    </submittedName>
</protein>
<comment type="caution">
    <text evidence="1">The sequence shown here is derived from an EMBL/GenBank/DDBJ whole genome shotgun (WGS) entry which is preliminary data.</text>
</comment>
<reference evidence="1" key="1">
    <citation type="submission" date="2021-01" db="EMBL/GenBank/DDBJ databases">
        <title>Whole genome shotgun sequence of Virgisporangium aliadipatigenens NBRC 105644.</title>
        <authorList>
            <person name="Komaki H."/>
            <person name="Tamura T."/>
        </authorList>
    </citation>
    <scope>NUCLEOTIDE SEQUENCE</scope>
    <source>
        <strain evidence="1">NBRC 105644</strain>
    </source>
</reference>
<proteinExistence type="predicted"/>
<dbReference type="EMBL" id="BOPF01000010">
    <property type="protein sequence ID" value="GIJ46503.1"/>
    <property type="molecule type" value="Genomic_DNA"/>
</dbReference>
<evidence type="ECO:0000313" key="1">
    <source>
        <dbReference type="EMBL" id="GIJ46503.1"/>
    </source>
</evidence>
<evidence type="ECO:0000313" key="2">
    <source>
        <dbReference type="Proteomes" id="UP000619260"/>
    </source>
</evidence>
<sequence length="117" mass="12723">MPSANLSTVDIDLDARAGDVLTADIVATKAQQRWAVVRLFASSLICALLDMGGSRPQPVIQAANLIVTRLDTGEEVWRTPAHIADLELKTHVQRQLDELTVAEFYDAWGIIDPEAAA</sequence>
<gene>
    <name evidence="1" type="ORF">Val02_33890</name>
</gene>
<dbReference type="Proteomes" id="UP000619260">
    <property type="component" value="Unassembled WGS sequence"/>
</dbReference>
<dbReference type="RefSeq" id="WP_203900012.1">
    <property type="nucleotide sequence ID" value="NZ_BOPF01000010.1"/>
</dbReference>
<organism evidence="1 2">
    <name type="scientific">Virgisporangium aliadipatigenens</name>
    <dbReference type="NCBI Taxonomy" id="741659"/>
    <lineage>
        <taxon>Bacteria</taxon>
        <taxon>Bacillati</taxon>
        <taxon>Actinomycetota</taxon>
        <taxon>Actinomycetes</taxon>
        <taxon>Micromonosporales</taxon>
        <taxon>Micromonosporaceae</taxon>
        <taxon>Virgisporangium</taxon>
    </lineage>
</organism>